<keyword evidence="1" id="KW-0472">Membrane</keyword>
<accession>A0A2A8D5P1</accession>
<feature type="chain" id="PRO_5039090898" evidence="2">
    <location>
        <begin position="25"/>
        <end position="230"/>
    </location>
</feature>
<dbReference type="Pfam" id="PF19843">
    <property type="entry name" value="DUF6318"/>
    <property type="match status" value="1"/>
</dbReference>
<evidence type="ECO:0000256" key="2">
    <source>
        <dbReference type="SAM" id="SignalP"/>
    </source>
</evidence>
<feature type="domain" description="DUF6318" evidence="3">
    <location>
        <begin position="59"/>
        <end position="210"/>
    </location>
</feature>
<comment type="caution">
    <text evidence="4">The sequence shown here is derived from an EMBL/GenBank/DDBJ whole genome shotgun (WGS) entry which is preliminary data.</text>
</comment>
<keyword evidence="1" id="KW-0812">Transmembrane</keyword>
<sequence length="230" mass="24710">MTSSSLSRRAALGVLGTGSALAFAGCASRVQPLSADASASYRADYSGEVTFNSYDTSAGEYVRATRTQRAKNVPKPVKTAMMTEKSSAGLYSLFGFLGAAFTYGIMTNDFSPFKEITFVGGINGAEAFEESSVKELENMWFEDPKMTFTLKDPTPTQNGDVYTWAATTIFSTGNFVVYEGTAVDIPSEANKDVHDGEFKARYNNGRWLLIDIPTNTDLSSSFGSAGNLSA</sequence>
<feature type="signal peptide" evidence="2">
    <location>
        <begin position="1"/>
        <end position="24"/>
    </location>
</feature>
<keyword evidence="2" id="KW-0732">Signal</keyword>
<dbReference type="EMBL" id="PDEV01000003">
    <property type="protein sequence ID" value="PEN15928.1"/>
    <property type="molecule type" value="Genomic_DNA"/>
</dbReference>
<protein>
    <submittedName>
        <fullName evidence="4">Tat (Twin-arginine translocation) pathway signal sequence</fullName>
    </submittedName>
</protein>
<gene>
    <name evidence="4" type="ORF">CRM92_07470</name>
</gene>
<dbReference type="RefSeq" id="WP_098042802.1">
    <property type="nucleotide sequence ID" value="NZ_CAURLQ010000029.1"/>
</dbReference>
<dbReference type="PROSITE" id="PS51318">
    <property type="entry name" value="TAT"/>
    <property type="match status" value="1"/>
</dbReference>
<proteinExistence type="predicted"/>
<dbReference type="Proteomes" id="UP000219947">
    <property type="component" value="Unassembled WGS sequence"/>
</dbReference>
<reference evidence="4" key="1">
    <citation type="submission" date="2017-10" db="EMBL/GenBank/DDBJ databases">
        <title>Kefir isolates.</title>
        <authorList>
            <person name="Kim Y."/>
            <person name="Blasche S."/>
        </authorList>
    </citation>
    <scope>NUCLEOTIDE SEQUENCE [LARGE SCALE GENOMIC DNA]</scope>
    <source>
        <strain evidence="4">OG2-2</strain>
    </source>
</reference>
<dbReference type="AlphaFoldDB" id="A0A2A8D5P1"/>
<name>A0A2A8D5P1_9MICC</name>
<evidence type="ECO:0000313" key="5">
    <source>
        <dbReference type="Proteomes" id="UP000219947"/>
    </source>
</evidence>
<evidence type="ECO:0000259" key="3">
    <source>
        <dbReference type="Pfam" id="PF19843"/>
    </source>
</evidence>
<feature type="transmembrane region" description="Helical" evidence="1">
    <location>
        <begin position="88"/>
        <end position="106"/>
    </location>
</feature>
<evidence type="ECO:0000256" key="1">
    <source>
        <dbReference type="SAM" id="Phobius"/>
    </source>
</evidence>
<evidence type="ECO:0000313" key="4">
    <source>
        <dbReference type="EMBL" id="PEN15928.1"/>
    </source>
</evidence>
<keyword evidence="5" id="KW-1185">Reference proteome</keyword>
<dbReference type="InterPro" id="IPR006311">
    <property type="entry name" value="TAT_signal"/>
</dbReference>
<keyword evidence="1" id="KW-1133">Transmembrane helix</keyword>
<organism evidence="4 5">
    <name type="scientific">Rothia dentocariosa</name>
    <dbReference type="NCBI Taxonomy" id="2047"/>
    <lineage>
        <taxon>Bacteria</taxon>
        <taxon>Bacillati</taxon>
        <taxon>Actinomycetota</taxon>
        <taxon>Actinomycetes</taxon>
        <taxon>Micrococcales</taxon>
        <taxon>Micrococcaceae</taxon>
        <taxon>Rothia</taxon>
    </lineage>
</organism>
<dbReference type="InterPro" id="IPR046281">
    <property type="entry name" value="DUF6318"/>
</dbReference>